<dbReference type="eggNOG" id="arCOG04469">
    <property type="taxonomic scope" value="Archaea"/>
</dbReference>
<feature type="transmembrane region" description="Helical" evidence="1">
    <location>
        <begin position="165"/>
        <end position="182"/>
    </location>
</feature>
<feature type="transmembrane region" description="Helical" evidence="1">
    <location>
        <begin position="324"/>
        <end position="355"/>
    </location>
</feature>
<keyword evidence="1" id="KW-0472">Membrane</keyword>
<dbReference type="KEGG" id="ton:TON_1781"/>
<organism evidence="3 4">
    <name type="scientific">Thermococcus onnurineus (strain NA1)</name>
    <dbReference type="NCBI Taxonomy" id="523850"/>
    <lineage>
        <taxon>Archaea</taxon>
        <taxon>Methanobacteriati</taxon>
        <taxon>Methanobacteriota</taxon>
        <taxon>Thermococci</taxon>
        <taxon>Thermococcales</taxon>
        <taxon>Thermococcaceae</taxon>
        <taxon>Thermococcus</taxon>
    </lineage>
</organism>
<evidence type="ECO:0000256" key="1">
    <source>
        <dbReference type="SAM" id="Phobius"/>
    </source>
</evidence>
<keyword evidence="4" id="KW-1185">Reference proteome</keyword>
<proteinExistence type="predicted"/>
<keyword evidence="1" id="KW-0812">Transmembrane</keyword>
<protein>
    <submittedName>
        <fullName evidence="3">Hypothetical membrane protein, conserved</fullName>
    </submittedName>
</protein>
<dbReference type="RefSeq" id="WP_012572743.1">
    <property type="nucleotide sequence ID" value="NC_011529.1"/>
</dbReference>
<dbReference type="Proteomes" id="UP000002727">
    <property type="component" value="Chromosome"/>
</dbReference>
<feature type="transmembrane region" description="Helical" evidence="1">
    <location>
        <begin position="88"/>
        <end position="111"/>
    </location>
</feature>
<dbReference type="PANTHER" id="PTHR42204:SF1">
    <property type="entry name" value="INTEGRAL MEMBRANE PROTEIN"/>
    <property type="match status" value="1"/>
</dbReference>
<dbReference type="PATRIC" id="fig|523850.10.peg.1795"/>
<feature type="domain" description="DUF112" evidence="2">
    <location>
        <begin position="5"/>
        <end position="365"/>
    </location>
</feature>
<feature type="transmembrane region" description="Helical" evidence="1">
    <location>
        <begin position="242"/>
        <end position="264"/>
    </location>
</feature>
<dbReference type="AlphaFoldDB" id="B6YV43"/>
<dbReference type="GeneID" id="7017450"/>
<evidence type="ECO:0000313" key="3">
    <source>
        <dbReference type="EMBL" id="ACJ17271.1"/>
    </source>
</evidence>
<feature type="transmembrane region" description="Helical" evidence="1">
    <location>
        <begin position="285"/>
        <end position="312"/>
    </location>
</feature>
<dbReference type="EMBL" id="CP000855">
    <property type="protein sequence ID" value="ACJ17271.1"/>
    <property type="molecule type" value="Genomic_DNA"/>
</dbReference>
<dbReference type="PANTHER" id="PTHR42204">
    <property type="entry name" value="INTEGRAL MEMBRANE PROTEIN"/>
    <property type="match status" value="1"/>
</dbReference>
<name>B6YV43_THEON</name>
<dbReference type="InterPro" id="IPR002823">
    <property type="entry name" value="DUF112_TM"/>
</dbReference>
<feature type="transmembrane region" description="Helical" evidence="1">
    <location>
        <begin position="203"/>
        <end position="222"/>
    </location>
</feature>
<evidence type="ECO:0000313" key="4">
    <source>
        <dbReference type="Proteomes" id="UP000002727"/>
    </source>
</evidence>
<accession>B6YV43</accession>
<sequence length="375" mass="40478">MLREMLAGILGGTLSGISPGIHVNTLAAFLSSVGVDGNLLLFSMGLTHTFLDVIPSAFFGVPDEGTSLSVLPAHRLVLEGRAMEVVRIALWASFLSVLMAAPLMTLYLFLAPLYRPDFGRLLVLLLALTLILTERGWRKLFALFVFLLSGILGIFAFRLSLSQPYYHLFAGLFGLPVLIVALGSKNPRLNPGDGGIKMSIKSFIGFSFLGTLLGMVASLVPAFTASQAALLGSFFSQDERSFLTIVFSVNTANFLFSFANFLATGRIRNGIVALMTPIGEEALRFYLLAAFFVSMVVLAYGEALADIILSIVSQMPYRTLNIAVVLFLLVLSYFFDGFFGLLVLTGATLIGLLAVNLGVKRTSCMGVLMLSIIIE</sequence>
<gene>
    <name evidence="3" type="ordered locus">TON_1781</name>
</gene>
<feature type="transmembrane region" description="Helical" evidence="1">
    <location>
        <begin position="117"/>
        <end position="133"/>
    </location>
</feature>
<keyword evidence="1" id="KW-1133">Transmembrane helix</keyword>
<dbReference type="STRING" id="523850.TON_1781"/>
<dbReference type="OrthoDB" id="53365at2157"/>
<evidence type="ECO:0000259" key="2">
    <source>
        <dbReference type="Pfam" id="PF01970"/>
    </source>
</evidence>
<dbReference type="Pfam" id="PF01970">
    <property type="entry name" value="TctA"/>
    <property type="match status" value="1"/>
</dbReference>
<feature type="transmembrane region" description="Helical" evidence="1">
    <location>
        <begin position="140"/>
        <end position="159"/>
    </location>
</feature>
<dbReference type="HOGENOM" id="CLU_043916_0_0_2"/>
<reference evidence="3 4" key="1">
    <citation type="journal article" date="2008" name="J. Bacteriol.">
        <title>The complete genome sequence of Thermococcus onnurineus NA1 reveals a mixed heterotrophic and carboxydotrophic metabolism.</title>
        <authorList>
            <person name="Lee H.S."/>
            <person name="Kang S.G."/>
            <person name="Bae S.S."/>
            <person name="Lim J.K."/>
            <person name="Cho Y."/>
            <person name="Kim Y.J."/>
            <person name="Jeon J.H."/>
            <person name="Cha S.S."/>
            <person name="Kwon K.K."/>
            <person name="Kim H.T."/>
            <person name="Park C.J."/>
            <person name="Lee H.W."/>
            <person name="Kim S.I."/>
            <person name="Chun J."/>
            <person name="Colwell R.R."/>
            <person name="Kim S.J."/>
            <person name="Lee J.H."/>
        </authorList>
    </citation>
    <scope>NUCLEOTIDE SEQUENCE [LARGE SCALE GENOMIC DNA]</scope>
    <source>
        <strain evidence="3 4">NA1</strain>
    </source>
</reference>